<dbReference type="Pfam" id="PF00400">
    <property type="entry name" value="WD40"/>
    <property type="match status" value="3"/>
</dbReference>
<dbReference type="EMBL" id="JAIFRP010000038">
    <property type="protein sequence ID" value="KAK2581980.1"/>
    <property type="molecule type" value="Genomic_DNA"/>
</dbReference>
<keyword evidence="7" id="KW-1185">Reference proteome</keyword>
<reference evidence="6" key="2">
    <citation type="journal article" date="2023" name="Commun. Biol.">
        <title>Intrasexual cuticular hydrocarbon dimorphism in a wasp sheds light on hydrocarbon biosynthesis genes in Hymenoptera.</title>
        <authorList>
            <person name="Moris V.C."/>
            <person name="Podsiadlowski L."/>
            <person name="Martin S."/>
            <person name="Oeyen J.P."/>
            <person name="Donath A."/>
            <person name="Petersen M."/>
            <person name="Wilbrandt J."/>
            <person name="Misof B."/>
            <person name="Liedtke D."/>
            <person name="Thamm M."/>
            <person name="Scheiner R."/>
            <person name="Schmitt T."/>
            <person name="Niehuis O."/>
        </authorList>
    </citation>
    <scope>NUCLEOTIDE SEQUENCE</scope>
    <source>
        <strain evidence="6">GBR_01_08_01A</strain>
    </source>
</reference>
<dbReference type="SUPFAM" id="SSF50978">
    <property type="entry name" value="WD40 repeat-like"/>
    <property type="match status" value="1"/>
</dbReference>
<name>A0AAD9RM30_9HYME</name>
<dbReference type="InterPro" id="IPR001680">
    <property type="entry name" value="WD40_rpt"/>
</dbReference>
<dbReference type="PROSITE" id="PS50082">
    <property type="entry name" value="WD_REPEATS_2"/>
    <property type="match status" value="1"/>
</dbReference>
<organism evidence="6 7">
    <name type="scientific">Odynerus spinipes</name>
    <dbReference type="NCBI Taxonomy" id="1348599"/>
    <lineage>
        <taxon>Eukaryota</taxon>
        <taxon>Metazoa</taxon>
        <taxon>Ecdysozoa</taxon>
        <taxon>Arthropoda</taxon>
        <taxon>Hexapoda</taxon>
        <taxon>Insecta</taxon>
        <taxon>Pterygota</taxon>
        <taxon>Neoptera</taxon>
        <taxon>Endopterygota</taxon>
        <taxon>Hymenoptera</taxon>
        <taxon>Apocrita</taxon>
        <taxon>Aculeata</taxon>
        <taxon>Vespoidea</taxon>
        <taxon>Vespidae</taxon>
        <taxon>Eumeninae</taxon>
        <taxon>Odynerus</taxon>
    </lineage>
</organism>
<proteinExistence type="predicted"/>
<feature type="repeat" description="WD" evidence="4">
    <location>
        <begin position="134"/>
        <end position="168"/>
    </location>
</feature>
<dbReference type="PANTHER" id="PTHR44675">
    <property type="entry name" value="PAK1 INTERACTING PROTEIN 1"/>
    <property type="match status" value="1"/>
</dbReference>
<dbReference type="Proteomes" id="UP001258017">
    <property type="component" value="Unassembled WGS sequence"/>
</dbReference>
<evidence type="ECO:0000256" key="2">
    <source>
        <dbReference type="ARBA" id="ARBA00022737"/>
    </source>
</evidence>
<sequence>MVQLDPGISDPFEIVVGTYEQYLLGYKVSNIVNEYKLDKSFATHSHLASIRSVASNKHYLASAGSDDSVYLYDLRTRNQCGRLMHHNDTVNHITFTSEASHLFTCSKDGTIAAIGCGNWQIEKHWQKPHKGLSVNTLAIHPTGKLALSTGADGILRTWNLVKGRQAYATNLVPRLKLDAKNVTVLKWSPNGEKYLLAVNQRLDIYSVELAGIDDEVQYDSKIVCVEFLRDDLIAVGLENGQIKFYDLEKSAHTLNTLAHDIRVKCMAYKDDLLVTASSSGEIKLWRFTKHKIDMLQSINCGARITCLVLAMPYKSIAHKKETESNVEQKVKRKNTFRLRQEVVVEEDGEDDDDEDDEDDDDDDDDDDWEVTSIENTDIKSTTKSKTSLRNSEWIEEDNNPSSKKVKLNTDKKSNKSVIQKKRNIVSIEQDIAISSKKKKLSEDNNNPHIKKRKKEELVQNVAQTSLRKKRKIAKRDIKSGNDVQGKRKIELIKEEENNSKPVKKIKTMKEGQLLRLSNKKKKKIVT</sequence>
<keyword evidence="1 4" id="KW-0853">WD repeat</keyword>
<evidence type="ECO:0000256" key="5">
    <source>
        <dbReference type="SAM" id="MobiDB-lite"/>
    </source>
</evidence>
<dbReference type="InterPro" id="IPR036322">
    <property type="entry name" value="WD40_repeat_dom_sf"/>
</dbReference>
<dbReference type="PROSITE" id="PS00678">
    <property type="entry name" value="WD_REPEATS_1"/>
    <property type="match status" value="1"/>
</dbReference>
<dbReference type="SMART" id="SM00320">
    <property type="entry name" value="WD40"/>
    <property type="match status" value="6"/>
</dbReference>
<reference evidence="6" key="1">
    <citation type="submission" date="2021-08" db="EMBL/GenBank/DDBJ databases">
        <authorList>
            <person name="Misof B."/>
            <person name="Oliver O."/>
            <person name="Podsiadlowski L."/>
            <person name="Donath A."/>
            <person name="Peters R."/>
            <person name="Mayer C."/>
            <person name="Rust J."/>
            <person name="Gunkel S."/>
            <person name="Lesny P."/>
            <person name="Martin S."/>
            <person name="Oeyen J.P."/>
            <person name="Petersen M."/>
            <person name="Panagiotis P."/>
            <person name="Wilbrandt J."/>
            <person name="Tanja T."/>
        </authorList>
    </citation>
    <scope>NUCLEOTIDE SEQUENCE</scope>
    <source>
        <strain evidence="6">GBR_01_08_01A</strain>
        <tissue evidence="6">Thorax + abdomen</tissue>
    </source>
</reference>
<evidence type="ECO:0000256" key="1">
    <source>
        <dbReference type="ARBA" id="ARBA00022574"/>
    </source>
</evidence>
<dbReference type="PANTHER" id="PTHR44675:SF1">
    <property type="entry name" value="P21-ACTIVATED PROTEIN KINASE-INTERACTING PROTEIN 1"/>
    <property type="match status" value="1"/>
</dbReference>
<dbReference type="Gene3D" id="2.130.10.10">
    <property type="entry name" value="YVTN repeat-like/Quinoprotein amine dehydrogenase"/>
    <property type="match status" value="3"/>
</dbReference>
<dbReference type="InterPro" id="IPR019775">
    <property type="entry name" value="WD40_repeat_CS"/>
</dbReference>
<keyword evidence="2" id="KW-0677">Repeat</keyword>
<evidence type="ECO:0000313" key="7">
    <source>
        <dbReference type="Proteomes" id="UP001258017"/>
    </source>
</evidence>
<comment type="caution">
    <text evidence="6">The sequence shown here is derived from an EMBL/GenBank/DDBJ whole genome shotgun (WGS) entry which is preliminary data.</text>
</comment>
<evidence type="ECO:0000313" key="6">
    <source>
        <dbReference type="EMBL" id="KAK2581980.1"/>
    </source>
</evidence>
<feature type="region of interest" description="Disordered" evidence="5">
    <location>
        <begin position="437"/>
        <end position="457"/>
    </location>
</feature>
<evidence type="ECO:0000256" key="4">
    <source>
        <dbReference type="PROSITE-ProRule" id="PRU00221"/>
    </source>
</evidence>
<gene>
    <name evidence="6" type="ORF">KPH14_002419</name>
</gene>
<dbReference type="InterPro" id="IPR015943">
    <property type="entry name" value="WD40/YVTN_repeat-like_dom_sf"/>
</dbReference>
<feature type="compositionally biased region" description="Acidic residues" evidence="5">
    <location>
        <begin position="343"/>
        <end position="369"/>
    </location>
</feature>
<accession>A0AAD9RM30</accession>
<evidence type="ECO:0008006" key="8">
    <source>
        <dbReference type="Google" id="ProtNLM"/>
    </source>
</evidence>
<protein>
    <recommendedName>
        <fullName evidence="8">P21-activated protein kinase-interacting protein 1-like</fullName>
    </recommendedName>
</protein>
<comment type="function">
    <text evidence="3">Negatively regulates the PAK1 kinase. PAK1 is a member of the PAK kinase family, which has been shown to play a positive role in the regulation of signaling pathways involving MAPK8 and RELA. PAK1 exists as an inactive homodimer, which is activated by binding of small GTPases such as CDC42 to an N-terminal regulatory domain. PAK1IP1 also binds to the N-terminus of PAK1, and inhibits the specific activation of PAK1 by CDC42. May be involved in ribosomal large subunit assembly.</text>
</comment>
<dbReference type="InterPro" id="IPR051959">
    <property type="entry name" value="PAK1-Kinase_Regulator"/>
</dbReference>
<feature type="region of interest" description="Disordered" evidence="5">
    <location>
        <begin position="341"/>
        <end position="416"/>
    </location>
</feature>
<dbReference type="AlphaFoldDB" id="A0AAD9RM30"/>
<evidence type="ECO:0000256" key="3">
    <source>
        <dbReference type="ARBA" id="ARBA00045213"/>
    </source>
</evidence>